<proteinExistence type="predicted"/>
<sequence>MGSVDHPGMLKHLLSENARLKALAAQPEHERILQDVLLTQLQRFFSDARQSVEDTVDKTSTPCSERSERREGAAGEESGVQRFSALVETLCILGTQNEELQRHMSDMQTKTVAALNEKVEALESERGSLKRRVEELEREVAAKGTTNTADEELTPPLMAELRSLRTSEELLRQQLQNVHERGEAAVAESEKLAKDGIRATMLLPRLLESVEEVRGALKLVESERDVLRLQLQELKERQSVQHTLCEAQLREQVALSQSSVQHLLSRISVLETREAQARDEVAACMQTIERQQGIIQNLQACQGVAVETLASKRRRLESEIFDNPDSVRRDLVTFWCEGREELEQLREEVQKLRSKVQQLKPLKEKLGQLERNRSAVATRIVDLADEVSRVREENQKLRVQYSGLEVERDYLRGSLAAVISQHMQEEELSSCCAAVREAAARSAASSVSAVVDPQVIQQTMRQARELQSEVAQLGKQKEKLHRCISLREKRLAALVAREAVQCPAAAAQEARPAVENGSVMHTVSWAEAHAVDVLSSLEEGVATESGLQRQGVLVAMQTRLDAAEREVAVCKQQLEASDTAREEAEARYSAARAELQATLSARETAMTEMHHTNTVLLQSVERLRSEQKQLRQSYYDLAAFTENLASALEVMLLFVQGETNLAASVGRLLLQHRSEICELTQQAADGWEMRRDDVQRVVESIDRMCEYVRQSTEQNQREQALNSVTHLRRLTDAVKQQEGRLKEMQKNFTEVCQKLGESLATRVAEAQQQAEGLWKKRLGMLQEERHRLQGQLKAEKDLLSRMECLMIPGAMTQPTLTAAEATVAHAVINPGTDAPELPDQERNEVVDVINRLLAAVSQPATTEEDVPNPLLLPAGQCKRGGSGECEAELVEEEGQGGERGERDVLETVSGITKV</sequence>
<dbReference type="VEuPathDB" id="TriTrypDB:TEOVI_000840800"/>
<dbReference type="EMBL" id="CZPT02000864">
    <property type="protein sequence ID" value="SCU68021.1"/>
    <property type="molecule type" value="Genomic_DNA"/>
</dbReference>
<accession>A0A1G4I7N7</accession>
<feature type="region of interest" description="Disordered" evidence="2">
    <location>
        <begin position="891"/>
        <end position="914"/>
    </location>
</feature>
<name>A0A1G4I7N7_TRYEQ</name>
<comment type="caution">
    <text evidence="3">The sequence shown here is derived from an EMBL/GenBank/DDBJ whole genome shotgun (WGS) entry which is preliminary data.</text>
</comment>
<feature type="coiled-coil region" evidence="1">
    <location>
        <begin position="339"/>
        <end position="407"/>
    </location>
</feature>
<feature type="coiled-coil region" evidence="1">
    <location>
        <begin position="105"/>
        <end position="139"/>
    </location>
</feature>
<feature type="coiled-coil region" evidence="1">
    <location>
        <begin position="553"/>
        <end position="601"/>
    </location>
</feature>
<keyword evidence="1" id="KW-0175">Coiled coil</keyword>
<evidence type="ECO:0000256" key="1">
    <source>
        <dbReference type="SAM" id="Coils"/>
    </source>
</evidence>
<feature type="region of interest" description="Disordered" evidence="2">
    <location>
        <begin position="53"/>
        <end position="79"/>
    </location>
</feature>
<organism evidence="3 4">
    <name type="scientific">Trypanosoma equiperdum</name>
    <dbReference type="NCBI Taxonomy" id="5694"/>
    <lineage>
        <taxon>Eukaryota</taxon>
        <taxon>Discoba</taxon>
        <taxon>Euglenozoa</taxon>
        <taxon>Kinetoplastea</taxon>
        <taxon>Metakinetoplastina</taxon>
        <taxon>Trypanosomatida</taxon>
        <taxon>Trypanosomatidae</taxon>
        <taxon>Trypanosoma</taxon>
    </lineage>
</organism>
<protein>
    <submittedName>
        <fullName evidence="3">Uncharacterized protein</fullName>
    </submittedName>
</protein>
<reference evidence="3" key="1">
    <citation type="submission" date="2016-09" db="EMBL/GenBank/DDBJ databases">
        <authorList>
            <person name="Hebert L."/>
            <person name="Moumen B."/>
        </authorList>
    </citation>
    <scope>NUCLEOTIDE SEQUENCE [LARGE SCALE GENOMIC DNA]</scope>
    <source>
        <strain evidence="3">OVI</strain>
    </source>
</reference>
<evidence type="ECO:0000256" key="2">
    <source>
        <dbReference type="SAM" id="MobiDB-lite"/>
    </source>
</evidence>
<gene>
    <name evidence="3" type="ORF">TEOVI_000840800</name>
</gene>
<keyword evidence="4" id="KW-1185">Reference proteome</keyword>
<dbReference type="AlphaFoldDB" id="A0A1G4I7N7"/>
<dbReference type="RefSeq" id="XP_067079261.1">
    <property type="nucleotide sequence ID" value="XM_067223160.1"/>
</dbReference>
<evidence type="ECO:0000313" key="3">
    <source>
        <dbReference type="EMBL" id="SCU68021.1"/>
    </source>
</evidence>
<dbReference type="Proteomes" id="UP000195570">
    <property type="component" value="Unassembled WGS sequence"/>
</dbReference>
<evidence type="ECO:0000313" key="4">
    <source>
        <dbReference type="Proteomes" id="UP000195570"/>
    </source>
</evidence>
<dbReference type="GeneID" id="92382342"/>
<feature type="coiled-coil region" evidence="1">
    <location>
        <begin position="456"/>
        <end position="483"/>
    </location>
</feature>
<feature type="compositionally biased region" description="Basic and acidic residues" evidence="2">
    <location>
        <begin position="896"/>
        <end position="905"/>
    </location>
</feature>